<dbReference type="RefSeq" id="WP_326928549.1">
    <property type="nucleotide sequence ID" value="NZ_CP123443.1"/>
</dbReference>
<dbReference type="GO" id="GO:0032259">
    <property type="term" value="P:methylation"/>
    <property type="evidence" value="ECO:0007669"/>
    <property type="project" value="UniProtKB-KW"/>
</dbReference>
<dbReference type="Pfam" id="PF13489">
    <property type="entry name" value="Methyltransf_23"/>
    <property type="match status" value="1"/>
</dbReference>
<name>A0ABY8MKE4_9SPIO</name>
<keyword evidence="1" id="KW-0489">Methyltransferase</keyword>
<sequence>MHDHEDSHWWFSARRKIIQKILDRYFQDDNGNSVLEVGCGSGGNLRILSQYGNISALEYDDESRNLANNRKICTVKKGKLPQNIPFDTNFDLICALDVIEHIDDDLATVRALSSKLNPNGKLLITVPAYMFLWSGHDVANHHKRRYTQRELRNIASKSGLRIIYSTYFNTILFPVVAAIRWINNILGLNSNKSEGDVRMPSSLTNKLLEAVFSLERTVIPYISFLFRSIHLDDRRKESNA</sequence>
<evidence type="ECO:0000313" key="1">
    <source>
        <dbReference type="EMBL" id="WGK70338.1"/>
    </source>
</evidence>
<evidence type="ECO:0000313" key="2">
    <source>
        <dbReference type="Proteomes" id="UP001228690"/>
    </source>
</evidence>
<gene>
    <name evidence="1" type="ORF">P0082_05615</name>
</gene>
<dbReference type="PANTHER" id="PTHR43861">
    <property type="entry name" value="TRANS-ACONITATE 2-METHYLTRANSFERASE-RELATED"/>
    <property type="match status" value="1"/>
</dbReference>
<dbReference type="EMBL" id="CP123443">
    <property type="protein sequence ID" value="WGK70338.1"/>
    <property type="molecule type" value="Genomic_DNA"/>
</dbReference>
<keyword evidence="1" id="KW-0808">Transferase</keyword>
<protein>
    <submittedName>
        <fullName evidence="1">Class I SAM-dependent methyltransferase</fullName>
        <ecNumber evidence="1">2.1.1.-</ecNumber>
    </submittedName>
</protein>
<reference evidence="1 2" key="1">
    <citation type="submission" date="2023-04" db="EMBL/GenBank/DDBJ databases">
        <title>Spirochaete genome identified in red abalone sample constitutes a novel genus.</title>
        <authorList>
            <person name="Sharma S.P."/>
            <person name="Purcell C.M."/>
            <person name="Hyde J.R."/>
            <person name="Severin A.J."/>
        </authorList>
    </citation>
    <scope>NUCLEOTIDE SEQUENCE [LARGE SCALE GENOMIC DNA]</scope>
    <source>
        <strain evidence="1 2">SP-2023</strain>
    </source>
</reference>
<dbReference type="Gene3D" id="3.40.50.150">
    <property type="entry name" value="Vaccinia Virus protein VP39"/>
    <property type="match status" value="1"/>
</dbReference>
<accession>A0ABY8MKE4</accession>
<dbReference type="GO" id="GO:0008168">
    <property type="term" value="F:methyltransferase activity"/>
    <property type="evidence" value="ECO:0007669"/>
    <property type="project" value="UniProtKB-KW"/>
</dbReference>
<dbReference type="EC" id="2.1.1.-" evidence="1"/>
<proteinExistence type="predicted"/>
<dbReference type="InterPro" id="IPR029063">
    <property type="entry name" value="SAM-dependent_MTases_sf"/>
</dbReference>
<dbReference type="CDD" id="cd02440">
    <property type="entry name" value="AdoMet_MTases"/>
    <property type="match status" value="1"/>
</dbReference>
<dbReference type="SUPFAM" id="SSF53335">
    <property type="entry name" value="S-adenosyl-L-methionine-dependent methyltransferases"/>
    <property type="match status" value="1"/>
</dbReference>
<dbReference type="Proteomes" id="UP001228690">
    <property type="component" value="Chromosome"/>
</dbReference>
<organism evidence="1 2">
    <name type="scientific">Candidatus Haliotispira prima</name>
    <dbReference type="NCBI Taxonomy" id="3034016"/>
    <lineage>
        <taxon>Bacteria</taxon>
        <taxon>Pseudomonadati</taxon>
        <taxon>Spirochaetota</taxon>
        <taxon>Spirochaetia</taxon>
        <taxon>Spirochaetales</taxon>
        <taxon>Spirochaetaceae</taxon>
        <taxon>Candidatus Haliotispira</taxon>
    </lineage>
</organism>
<keyword evidence="2" id="KW-1185">Reference proteome</keyword>